<name>V2Y3W9_9FIRM</name>
<accession>V2Y3W9</accession>
<sequence length="85" mass="9838">MFYKIKDVKPLPEYNLLINFVNGECKQYNVASLFNKFESFKTLSNVKGLFEQVQVDSGGYGISWNDDIDLSCNELWENGRVVDYV</sequence>
<dbReference type="InterPro" id="IPR036782">
    <property type="entry name" value="NE0471-like_N"/>
</dbReference>
<dbReference type="OrthoDB" id="427321at2"/>
<dbReference type="HOGENOM" id="CLU_153045_2_0_9"/>
<keyword evidence="2" id="KW-1185">Reference proteome</keyword>
<dbReference type="Pfam" id="PF10387">
    <property type="entry name" value="DUF2442"/>
    <property type="match status" value="1"/>
</dbReference>
<dbReference type="RefSeq" id="WP_023354529.1">
    <property type="nucleotide sequence ID" value="NZ_KI535368.1"/>
</dbReference>
<dbReference type="Proteomes" id="UP000018227">
    <property type="component" value="Unassembled WGS sequence"/>
</dbReference>
<dbReference type="Gene3D" id="3.30.2020.10">
    <property type="entry name" value="NE0471-like N-terminal domain"/>
    <property type="match status" value="1"/>
</dbReference>
<protein>
    <recommendedName>
        <fullName evidence="3">DUF2442 domain-containing protein</fullName>
    </recommendedName>
</protein>
<evidence type="ECO:0000313" key="1">
    <source>
        <dbReference type="EMBL" id="ESL02787.1"/>
    </source>
</evidence>
<dbReference type="STRING" id="592026.GCWU0000282_001657"/>
<dbReference type="eggNOG" id="ENOG50338W7">
    <property type="taxonomic scope" value="Bacteria"/>
</dbReference>
<reference evidence="1 2" key="1">
    <citation type="submission" date="2013-06" db="EMBL/GenBank/DDBJ databases">
        <authorList>
            <person name="Weinstock G."/>
            <person name="Sodergren E."/>
            <person name="Clifton S."/>
            <person name="Fulton L."/>
            <person name="Fulton B."/>
            <person name="Courtney L."/>
            <person name="Fronick C."/>
            <person name="Harrison M."/>
            <person name="Strong C."/>
            <person name="Farmer C."/>
            <person name="Delahaunty K."/>
            <person name="Markovic C."/>
            <person name="Hall O."/>
            <person name="Minx P."/>
            <person name="Tomlinson C."/>
            <person name="Mitreva M."/>
            <person name="Nelson J."/>
            <person name="Hou S."/>
            <person name="Wollam A."/>
            <person name="Pepin K.H."/>
            <person name="Johnson M."/>
            <person name="Bhonagiri V."/>
            <person name="Nash W.E."/>
            <person name="Warren W."/>
            <person name="Chinwalla A."/>
            <person name="Mardis E.R."/>
            <person name="Wilson R.K."/>
        </authorList>
    </citation>
    <scope>NUCLEOTIDE SEQUENCE [LARGE SCALE GENOMIC DNA]</scope>
    <source>
        <strain evidence="1 2">ATCC 51271</strain>
    </source>
</reference>
<dbReference type="AlphaFoldDB" id="V2Y3W9"/>
<evidence type="ECO:0008006" key="3">
    <source>
        <dbReference type="Google" id="ProtNLM"/>
    </source>
</evidence>
<organism evidence="1 2">
    <name type="scientific">Catonella morbi ATCC 51271</name>
    <dbReference type="NCBI Taxonomy" id="592026"/>
    <lineage>
        <taxon>Bacteria</taxon>
        <taxon>Bacillati</taxon>
        <taxon>Bacillota</taxon>
        <taxon>Clostridia</taxon>
        <taxon>Lachnospirales</taxon>
        <taxon>Lachnospiraceae</taxon>
        <taxon>Catonella</taxon>
    </lineage>
</organism>
<proteinExistence type="predicted"/>
<evidence type="ECO:0000313" key="2">
    <source>
        <dbReference type="Proteomes" id="UP000018227"/>
    </source>
</evidence>
<comment type="caution">
    <text evidence="1">The sequence shown here is derived from an EMBL/GenBank/DDBJ whole genome shotgun (WGS) entry which is preliminary data.</text>
</comment>
<dbReference type="EMBL" id="ACIL03000013">
    <property type="protein sequence ID" value="ESL02787.1"/>
    <property type="molecule type" value="Genomic_DNA"/>
</dbReference>
<dbReference type="SUPFAM" id="SSF143880">
    <property type="entry name" value="NE0471 N-terminal domain-like"/>
    <property type="match status" value="1"/>
</dbReference>
<gene>
    <name evidence="1" type="ORF">GCWU0000282_001657</name>
</gene>
<dbReference type="InterPro" id="IPR018841">
    <property type="entry name" value="DUF2442"/>
</dbReference>